<dbReference type="Pfam" id="PF13333">
    <property type="entry name" value="rve_2"/>
    <property type="match status" value="1"/>
</dbReference>
<evidence type="ECO:0000313" key="7">
    <source>
        <dbReference type="Proteomes" id="UP000286687"/>
    </source>
</evidence>
<dbReference type="Pfam" id="PF13276">
    <property type="entry name" value="HTH_21"/>
    <property type="match status" value="1"/>
</dbReference>
<feature type="domain" description="Integrase catalytic" evidence="2">
    <location>
        <begin position="222"/>
        <end position="385"/>
    </location>
</feature>
<dbReference type="InterPro" id="IPR050900">
    <property type="entry name" value="Transposase_IS3/IS150/IS904"/>
</dbReference>
<dbReference type="InterPro" id="IPR036397">
    <property type="entry name" value="RNaseH_sf"/>
</dbReference>
<dbReference type="EMBL" id="LDER01000154">
    <property type="protein sequence ID" value="RVU64493.1"/>
    <property type="molecule type" value="Genomic_DNA"/>
</dbReference>
<evidence type="ECO:0000256" key="1">
    <source>
        <dbReference type="ARBA" id="ARBA00002286"/>
    </source>
</evidence>
<dbReference type="PROSITE" id="PS50994">
    <property type="entry name" value="INTEGRASE"/>
    <property type="match status" value="1"/>
</dbReference>
<dbReference type="InterPro" id="IPR001584">
    <property type="entry name" value="Integrase_cat-core"/>
</dbReference>
<dbReference type="EMBL" id="LDER01000187">
    <property type="protein sequence ID" value="RVU63612.1"/>
    <property type="molecule type" value="Genomic_DNA"/>
</dbReference>
<dbReference type="SUPFAM" id="SSF53098">
    <property type="entry name" value="Ribonuclease H-like"/>
    <property type="match status" value="1"/>
</dbReference>
<dbReference type="Gene3D" id="1.10.357.10">
    <property type="entry name" value="Tetracycline Repressor, domain 2"/>
    <property type="match status" value="1"/>
</dbReference>
<dbReference type="InterPro" id="IPR012337">
    <property type="entry name" value="RNaseH-like_sf"/>
</dbReference>
<dbReference type="RefSeq" id="WP_127813384.1">
    <property type="nucleotide sequence ID" value="NZ_LDER01000152.1"/>
</dbReference>
<dbReference type="Pfam" id="PF00665">
    <property type="entry name" value="rve"/>
    <property type="match status" value="1"/>
</dbReference>
<comment type="caution">
    <text evidence="3">The sequence shown here is derived from an EMBL/GenBank/DDBJ whole genome shotgun (WGS) entry which is preliminary data.</text>
</comment>
<dbReference type="PANTHER" id="PTHR46889:SF4">
    <property type="entry name" value="TRANSPOSASE INSO FOR INSERTION SEQUENCE ELEMENT IS911B-RELATED"/>
    <property type="match status" value="1"/>
</dbReference>
<dbReference type="NCBIfam" id="NF033516">
    <property type="entry name" value="transpos_IS3"/>
    <property type="match status" value="1"/>
</dbReference>
<dbReference type="Proteomes" id="UP000286687">
    <property type="component" value="Unassembled WGS sequence"/>
</dbReference>
<dbReference type="GO" id="GO:0003676">
    <property type="term" value="F:nucleic acid binding"/>
    <property type="evidence" value="ECO:0007669"/>
    <property type="project" value="InterPro"/>
</dbReference>
<dbReference type="AlphaFoldDB" id="A0A437SK66"/>
<dbReference type="PANTHER" id="PTHR46889">
    <property type="entry name" value="TRANSPOSASE INSF FOR INSERTION SEQUENCE IS3B-RELATED"/>
    <property type="match status" value="1"/>
</dbReference>
<dbReference type="SUPFAM" id="SSF46689">
    <property type="entry name" value="Homeodomain-like"/>
    <property type="match status" value="1"/>
</dbReference>
<reference evidence="3 7" key="1">
    <citation type="submission" date="2018-01" db="EMBL/GenBank/DDBJ databases">
        <title>Complete genome sequence of G25-42.</title>
        <authorList>
            <person name="Zheng Z."/>
            <person name="Sun M."/>
        </authorList>
    </citation>
    <scope>NUCLEOTIDE SEQUENCE [LARGE SCALE GENOMIC DNA]</scope>
    <source>
        <strain evidence="3 7">G25-42</strain>
    </source>
</reference>
<evidence type="ECO:0000313" key="4">
    <source>
        <dbReference type="EMBL" id="RVU64493.1"/>
    </source>
</evidence>
<dbReference type="InterPro" id="IPR009057">
    <property type="entry name" value="Homeodomain-like_sf"/>
</dbReference>
<proteinExistence type="predicted"/>
<gene>
    <name evidence="6" type="ORF">BM74_09270</name>
    <name evidence="5" type="ORF">BM74_09300</name>
    <name evidence="4" type="ORF">BM74_09325</name>
    <name evidence="3" type="ORF">BM74_14140</name>
</gene>
<dbReference type="InterPro" id="IPR025948">
    <property type="entry name" value="HTH-like_dom"/>
</dbReference>
<accession>A0A437SK66</accession>
<dbReference type="InterPro" id="IPR048020">
    <property type="entry name" value="Transpos_IS3"/>
</dbReference>
<dbReference type="Gene3D" id="3.30.420.10">
    <property type="entry name" value="Ribonuclease H-like superfamily/Ribonuclease H"/>
    <property type="match status" value="1"/>
</dbReference>
<organism evidence="3 7">
    <name type="scientific">Bacillus thuringiensis</name>
    <dbReference type="NCBI Taxonomy" id="1428"/>
    <lineage>
        <taxon>Bacteria</taxon>
        <taxon>Bacillati</taxon>
        <taxon>Bacillota</taxon>
        <taxon>Bacilli</taxon>
        <taxon>Bacillales</taxon>
        <taxon>Bacillaceae</taxon>
        <taxon>Bacillus</taxon>
        <taxon>Bacillus cereus group</taxon>
    </lineage>
</organism>
<dbReference type="GO" id="GO:0015074">
    <property type="term" value="P:DNA integration"/>
    <property type="evidence" value="ECO:0007669"/>
    <property type="project" value="InterPro"/>
</dbReference>
<name>A0A437SK66_BACTU</name>
<protein>
    <submittedName>
        <fullName evidence="3">IS3 family transposase</fullName>
    </submittedName>
</protein>
<evidence type="ECO:0000313" key="6">
    <source>
        <dbReference type="EMBL" id="RVU64507.1"/>
    </source>
</evidence>
<sequence length="385" mass="45571">MKTRVHYPEEVKWKVIEMKKDGYSNRTIMEKLGIKNVSQIKTWMKWYRTDQTYRFQQPVGKQYSYGKGPKELSELEQLRLENKHPKNKITCMGKVSGNRKGLKPETVVTLWRNVQTKITVKDLCNVVELPRSTFYRWLQRTEDLKDDIEEKVKDVCLRHKFRYGYRRVTATLRKMGLCVNHKKVLRIMRQNHILSKVRRKKKKYINGAEPMVAPHRLERQFDASKPNEKWFTDVTYLLFGERTLYVSTIMDAFNREIISCVISESQTLTLAMKTLKQAMRGRKVKDVLLHSDQGSIYTAKEFQAYAKENGMITSMSRRGNCHDNAVMESFFGHLKSEAFYSQKITKVSNTTVRKIVLEYIHYYNCVRIQEKLNHLSPKEFREQVV</sequence>
<evidence type="ECO:0000313" key="3">
    <source>
        <dbReference type="EMBL" id="RVU63612.1"/>
    </source>
</evidence>
<comment type="function">
    <text evidence="1">Involved in the transposition of the insertion sequence.</text>
</comment>
<dbReference type="EMBL" id="LDER01000152">
    <property type="protein sequence ID" value="RVU64507.1"/>
    <property type="molecule type" value="Genomic_DNA"/>
</dbReference>
<evidence type="ECO:0000313" key="5">
    <source>
        <dbReference type="EMBL" id="RVU64503.1"/>
    </source>
</evidence>
<dbReference type="EMBL" id="LDER01000153">
    <property type="protein sequence ID" value="RVU64503.1"/>
    <property type="molecule type" value="Genomic_DNA"/>
</dbReference>
<evidence type="ECO:0000259" key="2">
    <source>
        <dbReference type="PROSITE" id="PS50994"/>
    </source>
</evidence>